<feature type="compositionally biased region" description="Basic and acidic residues" evidence="2">
    <location>
        <begin position="1254"/>
        <end position="1263"/>
    </location>
</feature>
<feature type="region of interest" description="Disordered" evidence="2">
    <location>
        <begin position="769"/>
        <end position="795"/>
    </location>
</feature>
<dbReference type="Gene3D" id="1.10.510.10">
    <property type="entry name" value="Transferase(Phosphotransferase) domain 1"/>
    <property type="match status" value="1"/>
</dbReference>
<dbReference type="InterPro" id="IPR016024">
    <property type="entry name" value="ARM-type_fold"/>
</dbReference>
<evidence type="ECO:0000256" key="1">
    <source>
        <dbReference type="ARBA" id="ARBA00022574"/>
    </source>
</evidence>
<dbReference type="GO" id="GO:0034272">
    <property type="term" value="C:phosphatidylinositol 3-kinase complex, class III, type II"/>
    <property type="evidence" value="ECO:0007669"/>
    <property type="project" value="TreeGrafter"/>
</dbReference>
<evidence type="ECO:0000313" key="5">
    <source>
        <dbReference type="Proteomes" id="UP000779233"/>
    </source>
</evidence>
<evidence type="ECO:0000313" key="4">
    <source>
        <dbReference type="EMBL" id="CAG9479721.1"/>
    </source>
</evidence>
<dbReference type="VEuPathDB" id="PlasmoDB:PVPAM_050018800"/>
<feature type="region of interest" description="Disordered" evidence="2">
    <location>
        <begin position="450"/>
        <end position="473"/>
    </location>
</feature>
<dbReference type="Pfam" id="PF07714">
    <property type="entry name" value="PK_Tyr_Ser-Thr"/>
    <property type="match status" value="1"/>
</dbReference>
<dbReference type="InterPro" id="IPR001245">
    <property type="entry name" value="Ser-Thr/Tyr_kinase_cat_dom"/>
</dbReference>
<proteinExistence type="predicted"/>
<dbReference type="InterPro" id="IPR000719">
    <property type="entry name" value="Prot_kinase_dom"/>
</dbReference>
<dbReference type="SMART" id="SM00220">
    <property type="entry name" value="S_TKc"/>
    <property type="match status" value="1"/>
</dbReference>
<comment type="caution">
    <text evidence="4">The sequence shown here is derived from an EMBL/GenBank/DDBJ whole genome shotgun (WGS) entry which is preliminary data.</text>
</comment>
<dbReference type="SUPFAM" id="SSF48371">
    <property type="entry name" value="ARM repeat"/>
    <property type="match status" value="1"/>
</dbReference>
<evidence type="ECO:0000256" key="2">
    <source>
        <dbReference type="SAM" id="MobiDB-lite"/>
    </source>
</evidence>
<feature type="region of interest" description="Disordered" evidence="2">
    <location>
        <begin position="261"/>
        <end position="297"/>
    </location>
</feature>
<dbReference type="GO" id="GO:0016236">
    <property type="term" value="P:macroautophagy"/>
    <property type="evidence" value="ECO:0007669"/>
    <property type="project" value="InterPro"/>
</dbReference>
<dbReference type="GO" id="GO:0006623">
    <property type="term" value="P:protein targeting to vacuole"/>
    <property type="evidence" value="ECO:0007669"/>
    <property type="project" value="TreeGrafter"/>
</dbReference>
<dbReference type="GO" id="GO:0071561">
    <property type="term" value="C:nucleus-vacuole junction"/>
    <property type="evidence" value="ECO:0007669"/>
    <property type="project" value="TreeGrafter"/>
</dbReference>
<protein>
    <submittedName>
        <fullName evidence="4">(malaria parasite P. vivax) hypothetical protein</fullName>
    </submittedName>
</protein>
<feature type="compositionally biased region" description="Basic residues" evidence="2">
    <location>
        <begin position="273"/>
        <end position="283"/>
    </location>
</feature>
<accession>A0A8S4HBU0</accession>
<dbReference type="GO" id="GO:0005770">
    <property type="term" value="C:late endosome"/>
    <property type="evidence" value="ECO:0007669"/>
    <property type="project" value="TreeGrafter"/>
</dbReference>
<name>A0A8S4HBU0_PLAVI</name>
<dbReference type="GO" id="GO:0034271">
    <property type="term" value="C:phosphatidylinositol 3-kinase complex, class III, type I"/>
    <property type="evidence" value="ECO:0007669"/>
    <property type="project" value="TreeGrafter"/>
</dbReference>
<reference evidence="4" key="1">
    <citation type="submission" date="2021-09" db="EMBL/GenBank/DDBJ databases">
        <authorList>
            <consortium name="Pathogen Informatics"/>
        </authorList>
    </citation>
    <scope>NUCLEOTIDE SEQUENCE</scope>
    <source>
        <strain evidence="4">PvW1</strain>
    </source>
</reference>
<dbReference type="Proteomes" id="UP000779233">
    <property type="component" value="Unassembled WGS sequence"/>
</dbReference>
<dbReference type="InterPro" id="IPR045162">
    <property type="entry name" value="Vps15-like"/>
</dbReference>
<dbReference type="GO" id="GO:0005524">
    <property type="term" value="F:ATP binding"/>
    <property type="evidence" value="ECO:0007669"/>
    <property type="project" value="InterPro"/>
</dbReference>
<organism evidence="4 5">
    <name type="scientific">Plasmodium vivax</name>
    <name type="common">malaria parasite P. vivax</name>
    <dbReference type="NCBI Taxonomy" id="5855"/>
    <lineage>
        <taxon>Eukaryota</taxon>
        <taxon>Sar</taxon>
        <taxon>Alveolata</taxon>
        <taxon>Apicomplexa</taxon>
        <taxon>Aconoidasida</taxon>
        <taxon>Haemosporida</taxon>
        <taxon>Plasmodiidae</taxon>
        <taxon>Plasmodium</taxon>
        <taxon>Plasmodium (Plasmodium)</taxon>
    </lineage>
</organism>
<sequence>MGNTLYSSTGCSSTQLDDIYGKYLNNLYNIYSYLFKYEHFVFMNCYALNSFCHVLEGINNNEGHVLIKVFKMRCETQKIKRILYTLKFLFSFDLFPNVLPYNRMSVYENNIYIYRTFVFKSLDHYLFNERNNKPFSHFILFQIFLAIIQLHSLGIYHGHIKSENFLLQNNMHILLTDISILNKYLYFIPGVRCEDQRSGLLQRRQRLQDDIFNLGILVLEILLSDKSVSYAFVKEDYQDKDVCNFHRGRSRQGMIHFVGNKKGADKSLGKGKSNGKVKRRKKKEDKDSRFTSSGSVESGDRLIDLSVKKTSHNFVHALSLPFINKRIKNEEENYFQENKHVKLNIHKYRHYNYHYINSVNYINIYNDFYNSGTLHPVSESNSRRESLTCGGNLKSETLYKSRTVLYGGRGEDGSNSLGEEPHAYSDYEVVGGEPKGGRRKGATYGRLDLRAPRDWGSASSSEAGDPPVERPPGGAAEVVTKEVGAAEVVTKEVGAAEVVTKEVGAAEVVTKEVGAAEVVTKEVGAAEVVTKEVGAAEVVTKEVGAAEVVMKEVGAAEVVMKEVGSAEVVTKEVGSAEVVTKEVGSAEVVTKEVGSAEVVTKEVGSAEVVTTEAVAAEVRAAEVPSAECAGAAPPRRRGRQAERREKGVPYKIWKIANVAKHPFIVYSLINHFFLQKNKNIFKIFKYWSYHIFPSTYKYVFFPLTILQLHPVFKNADMFILLLHFNLPFILFHLDLFAQKERDKYEMLKMGGSQHGEDAKGACRMHQRSCHARPSLRSAQEGKEAQGRTRKSRKARQTGWYAGRLAHFVDVVGEFTTGVNHRQMETYIRGSDLGDHVKTQLLQQWRAHRREAKGGSGRTGGAYHSTCHFPFPTLSYQNAHEFYRNFLAFYKTLFNAIFHEDQSYIDVFGGLETCKRGIYAPLFRAAPIRRSNSNGRSSPSSRSSRSSRSGCRPPKWRFNEDALQLANMIIVSYHSLAYEATKLLCLEMLYCIIYHLNDSALNREVASFLLFCLNKSGEKLKVIIIKSFYRIMHNENAYEHMYPYVQKFLPSFFSLKDSKEKMEKYFFVKYLPLVANVTIQYIYNVSLLKRGSTKQKQNFKGEQDEQKTGPDEITISEVKHMDMLKTLRNQLVNILKYATDETLLFEFYEHLITFCKIMSKKWVKIYILPYLLANIYRTKNGFIRAVSIRITLRIMSYINDSETYRMICGYVNPILFEGNELAILFLLSECNILLQKNARRGARSSAVPPSGRQSGRGERGERSERNKMRLLFAHKLKLNHLRNHPSVAIRNLVHAVQANLLQMPT</sequence>
<feature type="region of interest" description="Disordered" evidence="2">
    <location>
        <begin position="1242"/>
        <end position="1263"/>
    </location>
</feature>
<feature type="region of interest" description="Disordered" evidence="2">
    <location>
        <begin position="929"/>
        <end position="952"/>
    </location>
</feature>
<dbReference type="PANTHER" id="PTHR17583:SF0">
    <property type="entry name" value="PHOSPHOINOSITIDE 3-KINASE REGULATORY SUBUNIT 4"/>
    <property type="match status" value="1"/>
</dbReference>
<dbReference type="GO" id="GO:0004674">
    <property type="term" value="F:protein serine/threonine kinase activity"/>
    <property type="evidence" value="ECO:0007669"/>
    <property type="project" value="InterPro"/>
</dbReference>
<feature type="domain" description="Protein kinase" evidence="3">
    <location>
        <begin position="40"/>
        <end position="315"/>
    </location>
</feature>
<gene>
    <name evidence="4" type="ORF">PVW1_050016300</name>
</gene>
<dbReference type="SUPFAM" id="SSF56112">
    <property type="entry name" value="Protein kinase-like (PK-like)"/>
    <property type="match status" value="1"/>
</dbReference>
<dbReference type="InterPro" id="IPR011009">
    <property type="entry name" value="Kinase-like_dom_sf"/>
</dbReference>
<dbReference type="EMBL" id="CAJZCX010000010">
    <property type="protein sequence ID" value="CAG9479721.1"/>
    <property type="molecule type" value="Genomic_DNA"/>
</dbReference>
<evidence type="ECO:0000259" key="3">
    <source>
        <dbReference type="PROSITE" id="PS50011"/>
    </source>
</evidence>
<keyword evidence="1" id="KW-0853">WD repeat</keyword>
<dbReference type="PROSITE" id="PS50011">
    <property type="entry name" value="PROTEIN_KINASE_DOM"/>
    <property type="match status" value="1"/>
</dbReference>
<dbReference type="PANTHER" id="PTHR17583">
    <property type="entry name" value="PHOSPHOINOSITIDE 3-KINASE REGULATORY SUBUNIT 4"/>
    <property type="match status" value="1"/>
</dbReference>
<dbReference type="GO" id="GO:0045324">
    <property type="term" value="P:late endosome to vacuole transport"/>
    <property type="evidence" value="ECO:0007669"/>
    <property type="project" value="InterPro"/>
</dbReference>